<sequence length="689" mass="76454">MKNQMKNMKMNSIYSRFVIFGIVALSLFSSCISEPSRWDDINEEGAFLVFRRQSSIGEETYSITSTKDSIIVKSLQGENERGRITGVVSELRLSKDLIPFYYNNQRIANDDTTNILKVERSADKISVWEKDFDVVTKEITTDYFPLHSNIPAGIEIMLYHYYFEHGEKNIPTLPRGEVSITHTGKDTINIKGGEIVLDRYVTEGINWGGRTVWLDESKNLIALVKANTQIREMIRKGYEEALPTFIAGNVTEQIDQLSDYTEALKGPDYPVIALVGGDILDGLSEHIKKDMILIIEDGRIKEIGKKGVIKIPEGAKIIDVKGKTLMPGLWDMHAHSNQVQWAPAYLAGGVTTIRDNGNELEFATAFRDAITKDGAMGPDILLAGMTDGPGIRGNGVIRARSVEEAKKVVELYHKNGYKQIKIYSSVESEIVPVLSDEAHKRGMTVTGHVPRAIGNAKIAIEGGMDMLSHRSLILSILFPDVDKIAQSRLYLGNHDVSQERIDKAIKFLLKHKTVLDPTVALEVVRYLPKGTPGEVVEPDIGRIAYELFEGKRFRSGVSPERAESAKADYTKGMEILGQFYKAGIPIVAGTDNIVPVFGLYLEIETYQKLGGLTPLEAIKTATIIPAKAMGMDSETGTLEIGKEADIAILEKNPLEDITNLRTVSAVITNGNYYESEPLWKAADFKPNRP</sequence>
<dbReference type="Gene3D" id="2.30.40.10">
    <property type="entry name" value="Urease, subunit C, domain 1"/>
    <property type="match status" value="1"/>
</dbReference>
<gene>
    <name evidence="2" type="ORF">AAY42_08840</name>
</gene>
<reference evidence="2 3" key="1">
    <citation type="submission" date="2015-04" db="EMBL/GenBank/DDBJ databases">
        <title>Complete genome of flavobacterium.</title>
        <authorList>
            <person name="Kwon Y.M."/>
            <person name="Kim S.-J."/>
        </authorList>
    </citation>
    <scope>NUCLEOTIDE SEQUENCE [LARGE SCALE GENOMIC DNA]</scope>
    <source>
        <strain evidence="2 3">DK169</strain>
    </source>
</reference>
<dbReference type="PANTHER" id="PTHR43135:SF3">
    <property type="entry name" value="ALPHA-D-RIBOSE 1-METHYLPHOSPHONATE 5-TRIPHOSPHATE DIPHOSPHATASE"/>
    <property type="match status" value="1"/>
</dbReference>
<dbReference type="AlphaFoldDB" id="A0A0Q0XLT1"/>
<dbReference type="PATRIC" id="fig|1547436.3.peg.1820"/>
<dbReference type="InterPro" id="IPR011059">
    <property type="entry name" value="Metal-dep_hydrolase_composite"/>
</dbReference>
<dbReference type="EMBL" id="LCTZ01000002">
    <property type="protein sequence ID" value="KQC29970.1"/>
    <property type="molecule type" value="Genomic_DNA"/>
</dbReference>
<feature type="domain" description="Amidohydrolase-related" evidence="1">
    <location>
        <begin position="325"/>
        <end position="671"/>
    </location>
</feature>
<dbReference type="SUPFAM" id="SSF51556">
    <property type="entry name" value="Metallo-dependent hydrolases"/>
    <property type="match status" value="1"/>
</dbReference>
<dbReference type="PROSITE" id="PS51257">
    <property type="entry name" value="PROKAR_LIPOPROTEIN"/>
    <property type="match status" value="1"/>
</dbReference>
<dbReference type="InterPro" id="IPR006680">
    <property type="entry name" value="Amidohydro-rel"/>
</dbReference>
<dbReference type="InterPro" id="IPR051781">
    <property type="entry name" value="Metallo-dep_Hydrolase"/>
</dbReference>
<evidence type="ECO:0000313" key="2">
    <source>
        <dbReference type="EMBL" id="KQC29970.1"/>
    </source>
</evidence>
<protein>
    <recommendedName>
        <fullName evidence="1">Amidohydrolase-related domain-containing protein</fullName>
    </recommendedName>
</protein>
<dbReference type="SUPFAM" id="SSF51338">
    <property type="entry name" value="Composite domain of metallo-dependent hydrolases"/>
    <property type="match status" value="1"/>
</dbReference>
<dbReference type="STRING" id="346185.AAY42_08840"/>
<proteinExistence type="predicted"/>
<dbReference type="PANTHER" id="PTHR43135">
    <property type="entry name" value="ALPHA-D-RIBOSE 1-METHYLPHOSPHONATE 5-TRIPHOSPHATE DIPHOSPHATASE"/>
    <property type="match status" value="1"/>
</dbReference>
<dbReference type="Proteomes" id="UP000050827">
    <property type="component" value="Unassembled WGS sequence"/>
</dbReference>
<dbReference type="GO" id="GO:0016810">
    <property type="term" value="F:hydrolase activity, acting on carbon-nitrogen (but not peptide) bonds"/>
    <property type="evidence" value="ECO:0007669"/>
    <property type="project" value="InterPro"/>
</dbReference>
<evidence type="ECO:0000259" key="1">
    <source>
        <dbReference type="Pfam" id="PF01979"/>
    </source>
</evidence>
<dbReference type="Gene3D" id="3.30.110.90">
    <property type="entry name" value="Amidohydrolase"/>
    <property type="match status" value="1"/>
</dbReference>
<dbReference type="Pfam" id="PF01979">
    <property type="entry name" value="Amidohydro_1"/>
    <property type="match status" value="1"/>
</dbReference>
<name>A0A0Q0XLT1_9FLAO</name>
<dbReference type="InterPro" id="IPR032466">
    <property type="entry name" value="Metal_Hydrolase"/>
</dbReference>
<organism evidence="2 3">
    <name type="scientific">Flagellimonas eckloniae</name>
    <dbReference type="NCBI Taxonomy" id="346185"/>
    <lineage>
        <taxon>Bacteria</taxon>
        <taxon>Pseudomonadati</taxon>
        <taxon>Bacteroidota</taxon>
        <taxon>Flavobacteriia</taxon>
        <taxon>Flavobacteriales</taxon>
        <taxon>Flavobacteriaceae</taxon>
        <taxon>Flagellimonas</taxon>
    </lineage>
</organism>
<dbReference type="Gene3D" id="1.20.58.520">
    <property type="entry name" value="Amidohydrolase"/>
    <property type="match status" value="1"/>
</dbReference>
<dbReference type="Gene3D" id="3.40.50.10910">
    <property type="entry name" value="Amidohydrolase"/>
    <property type="match status" value="1"/>
</dbReference>
<comment type="caution">
    <text evidence="2">The sequence shown here is derived from an EMBL/GenBank/DDBJ whole genome shotgun (WGS) entry which is preliminary data.</text>
</comment>
<keyword evidence="3" id="KW-1185">Reference proteome</keyword>
<accession>A0A0Q0XLT1</accession>
<evidence type="ECO:0000313" key="3">
    <source>
        <dbReference type="Proteomes" id="UP000050827"/>
    </source>
</evidence>